<keyword evidence="2" id="KW-1185">Reference proteome</keyword>
<proteinExistence type="predicted"/>
<name>A0ACB6Z661_THEGA</name>
<dbReference type="EMBL" id="MU118108">
    <property type="protein sequence ID" value="KAF9645017.1"/>
    <property type="molecule type" value="Genomic_DNA"/>
</dbReference>
<organism evidence="1 2">
    <name type="scientific">Thelephora ganbajun</name>
    <name type="common">Ganba fungus</name>
    <dbReference type="NCBI Taxonomy" id="370292"/>
    <lineage>
        <taxon>Eukaryota</taxon>
        <taxon>Fungi</taxon>
        <taxon>Dikarya</taxon>
        <taxon>Basidiomycota</taxon>
        <taxon>Agaricomycotina</taxon>
        <taxon>Agaricomycetes</taxon>
        <taxon>Thelephorales</taxon>
        <taxon>Thelephoraceae</taxon>
        <taxon>Thelephora</taxon>
    </lineage>
</organism>
<gene>
    <name evidence="1" type="ORF">BDM02DRAFT_3120943</name>
</gene>
<reference evidence="1" key="2">
    <citation type="journal article" date="2020" name="Nat. Commun.">
        <title>Large-scale genome sequencing of mycorrhizal fungi provides insights into the early evolution of symbiotic traits.</title>
        <authorList>
            <person name="Miyauchi S."/>
            <person name="Kiss E."/>
            <person name="Kuo A."/>
            <person name="Drula E."/>
            <person name="Kohler A."/>
            <person name="Sanchez-Garcia M."/>
            <person name="Morin E."/>
            <person name="Andreopoulos B."/>
            <person name="Barry K.W."/>
            <person name="Bonito G."/>
            <person name="Buee M."/>
            <person name="Carver A."/>
            <person name="Chen C."/>
            <person name="Cichocki N."/>
            <person name="Clum A."/>
            <person name="Culley D."/>
            <person name="Crous P.W."/>
            <person name="Fauchery L."/>
            <person name="Girlanda M."/>
            <person name="Hayes R.D."/>
            <person name="Keri Z."/>
            <person name="LaButti K."/>
            <person name="Lipzen A."/>
            <person name="Lombard V."/>
            <person name="Magnuson J."/>
            <person name="Maillard F."/>
            <person name="Murat C."/>
            <person name="Nolan M."/>
            <person name="Ohm R.A."/>
            <person name="Pangilinan J."/>
            <person name="Pereira M.F."/>
            <person name="Perotto S."/>
            <person name="Peter M."/>
            <person name="Pfister S."/>
            <person name="Riley R."/>
            <person name="Sitrit Y."/>
            <person name="Stielow J.B."/>
            <person name="Szollosi G."/>
            <person name="Zifcakova L."/>
            <person name="Stursova M."/>
            <person name="Spatafora J.W."/>
            <person name="Tedersoo L."/>
            <person name="Vaario L.M."/>
            <person name="Yamada A."/>
            <person name="Yan M."/>
            <person name="Wang P."/>
            <person name="Xu J."/>
            <person name="Bruns T."/>
            <person name="Baldrian P."/>
            <person name="Vilgalys R."/>
            <person name="Dunand C."/>
            <person name="Henrissat B."/>
            <person name="Grigoriev I.V."/>
            <person name="Hibbett D."/>
            <person name="Nagy L.G."/>
            <person name="Martin F.M."/>
        </authorList>
    </citation>
    <scope>NUCLEOTIDE SEQUENCE</scope>
    <source>
        <strain evidence="1">P2</strain>
    </source>
</reference>
<dbReference type="Proteomes" id="UP000886501">
    <property type="component" value="Unassembled WGS sequence"/>
</dbReference>
<accession>A0ACB6Z661</accession>
<reference evidence="1" key="1">
    <citation type="submission" date="2019-10" db="EMBL/GenBank/DDBJ databases">
        <authorList>
            <consortium name="DOE Joint Genome Institute"/>
            <person name="Kuo A."/>
            <person name="Miyauchi S."/>
            <person name="Kiss E."/>
            <person name="Drula E."/>
            <person name="Kohler A."/>
            <person name="Sanchez-Garcia M."/>
            <person name="Andreopoulos B."/>
            <person name="Barry K.W."/>
            <person name="Bonito G."/>
            <person name="Buee M."/>
            <person name="Carver A."/>
            <person name="Chen C."/>
            <person name="Cichocki N."/>
            <person name="Clum A."/>
            <person name="Culley D."/>
            <person name="Crous P.W."/>
            <person name="Fauchery L."/>
            <person name="Girlanda M."/>
            <person name="Hayes R."/>
            <person name="Keri Z."/>
            <person name="Labutti K."/>
            <person name="Lipzen A."/>
            <person name="Lombard V."/>
            <person name="Magnuson J."/>
            <person name="Maillard F."/>
            <person name="Morin E."/>
            <person name="Murat C."/>
            <person name="Nolan M."/>
            <person name="Ohm R."/>
            <person name="Pangilinan J."/>
            <person name="Pereira M."/>
            <person name="Perotto S."/>
            <person name="Peter M."/>
            <person name="Riley R."/>
            <person name="Sitrit Y."/>
            <person name="Stielow B."/>
            <person name="Szollosi G."/>
            <person name="Zifcakova L."/>
            <person name="Stursova M."/>
            <person name="Spatafora J.W."/>
            <person name="Tedersoo L."/>
            <person name="Vaario L.-M."/>
            <person name="Yamada A."/>
            <person name="Yan M."/>
            <person name="Wang P."/>
            <person name="Xu J."/>
            <person name="Bruns T."/>
            <person name="Baldrian P."/>
            <person name="Vilgalys R."/>
            <person name="Henrissat B."/>
            <person name="Grigoriev I.V."/>
            <person name="Hibbett D."/>
            <person name="Nagy L.G."/>
            <person name="Martin F.M."/>
        </authorList>
    </citation>
    <scope>NUCLEOTIDE SEQUENCE</scope>
    <source>
        <strain evidence="1">P2</strain>
    </source>
</reference>
<evidence type="ECO:0000313" key="1">
    <source>
        <dbReference type="EMBL" id="KAF9645017.1"/>
    </source>
</evidence>
<comment type="caution">
    <text evidence="1">The sequence shown here is derived from an EMBL/GenBank/DDBJ whole genome shotgun (WGS) entry which is preliminary data.</text>
</comment>
<evidence type="ECO:0000313" key="2">
    <source>
        <dbReference type="Proteomes" id="UP000886501"/>
    </source>
</evidence>
<protein>
    <submittedName>
        <fullName evidence="1">Uncharacterized protein</fullName>
    </submittedName>
</protein>
<sequence>MSVLVSHLSELPIETLEQIFLYLPGQDIIKMEAVRCLDSTPYGRVLTLRLCDLGQSTLSGCFSRFPCPSVPTEPSSLLARVTTFMSLAICLSEEKHTRSMCASGPMEGGR</sequence>